<feature type="region of interest" description="Disordered" evidence="2">
    <location>
        <begin position="272"/>
        <end position="292"/>
    </location>
</feature>
<dbReference type="WBParaSite" id="jg5769.3">
    <property type="protein sequence ID" value="jg5769.3"/>
    <property type="gene ID" value="jg5769"/>
</dbReference>
<keyword evidence="3" id="KW-1185">Reference proteome</keyword>
<name>A0A915EIN2_9BILA</name>
<reference evidence="4" key="1">
    <citation type="submission" date="2022-11" db="UniProtKB">
        <authorList>
            <consortium name="WormBaseParasite"/>
        </authorList>
    </citation>
    <scope>IDENTIFICATION</scope>
</reference>
<dbReference type="AlphaFoldDB" id="A0A915EIN2"/>
<keyword evidence="1" id="KW-0175">Coiled coil</keyword>
<dbReference type="Proteomes" id="UP000887574">
    <property type="component" value="Unplaced"/>
</dbReference>
<organism evidence="3 4">
    <name type="scientific">Ditylenchus dipsaci</name>
    <dbReference type="NCBI Taxonomy" id="166011"/>
    <lineage>
        <taxon>Eukaryota</taxon>
        <taxon>Metazoa</taxon>
        <taxon>Ecdysozoa</taxon>
        <taxon>Nematoda</taxon>
        <taxon>Chromadorea</taxon>
        <taxon>Rhabditida</taxon>
        <taxon>Tylenchina</taxon>
        <taxon>Tylenchomorpha</taxon>
        <taxon>Sphaerularioidea</taxon>
        <taxon>Anguinidae</taxon>
        <taxon>Anguininae</taxon>
        <taxon>Ditylenchus</taxon>
    </lineage>
</organism>
<evidence type="ECO:0000313" key="3">
    <source>
        <dbReference type="Proteomes" id="UP000887574"/>
    </source>
</evidence>
<evidence type="ECO:0000313" key="4">
    <source>
        <dbReference type="WBParaSite" id="jg5769.3"/>
    </source>
</evidence>
<protein>
    <submittedName>
        <fullName evidence="4">BED-type domain-containing protein</fullName>
    </submittedName>
</protein>
<accession>A0A915EIN2</accession>
<feature type="coiled-coil region" evidence="1">
    <location>
        <begin position="373"/>
        <end position="403"/>
    </location>
</feature>
<proteinExistence type="predicted"/>
<evidence type="ECO:0000256" key="2">
    <source>
        <dbReference type="SAM" id="MobiDB-lite"/>
    </source>
</evidence>
<sequence length="503" mass="56873">MIKSDYTQRELLGLSRFILVVEQAVHHWSTDPERKEPLKVPTIPRNRNTNVRKAMEKLRSESPFEQLPCACQFGEMWSELRRKDAEENPRWRLNSWHRYKELRGSFYELKKSQVHPGYLCCTCLMETEEIISPLPRPLEPRKKRGRKKKIGRALERIEFCSTSTIPNHFKLPQTTFHIQNNVQLSQTTLNDIKPLITENGHEHHQDHQRDTFLLAIYYSNGLGDATLQHCHSPSPPAMDPGMADNVKKFSEIYGIATQLMNLGGNILSNAGGQAGPAAASRGSTSSSYGGNGVLGEVVRPQLRGLSNYESAPSYDGMPSSSQFGKISEYGGGLLGSGSRSQPRGILDTLMGSFLECNACAKKIPTSNKGVTNLKAHLRKHPQYKEQLAEMEKADQAKKEAMQKGLQQFVIKRTGEVSALDRKIIHYVACTNQPLSIVEEDTFRAFLSSSDRENLKGRKHYTEWAMPRIYAAVKKESAIVRRFRLPPIPTESFYFVRLDGKNRL</sequence>
<evidence type="ECO:0000256" key="1">
    <source>
        <dbReference type="SAM" id="Coils"/>
    </source>
</evidence>